<dbReference type="EMBL" id="FQYP01000008">
    <property type="protein sequence ID" value="SHJ37330.1"/>
    <property type="molecule type" value="Genomic_DNA"/>
</dbReference>
<keyword evidence="1" id="KW-0472">Membrane</keyword>
<keyword evidence="1" id="KW-1133">Transmembrane helix</keyword>
<reference evidence="3" key="1">
    <citation type="submission" date="2016-11" db="EMBL/GenBank/DDBJ databases">
        <authorList>
            <person name="Varghese N."/>
            <person name="Submissions S."/>
        </authorList>
    </citation>
    <scope>NUCLEOTIDE SEQUENCE [LARGE SCALE GENOMIC DNA]</scope>
    <source>
        <strain evidence="3">DSM 22623</strain>
    </source>
</reference>
<evidence type="ECO:0000313" key="3">
    <source>
        <dbReference type="Proteomes" id="UP000184432"/>
    </source>
</evidence>
<evidence type="ECO:0000256" key="1">
    <source>
        <dbReference type="SAM" id="Phobius"/>
    </source>
</evidence>
<organism evidence="2 3">
    <name type="scientific">Aquimarina spongiae</name>
    <dbReference type="NCBI Taxonomy" id="570521"/>
    <lineage>
        <taxon>Bacteria</taxon>
        <taxon>Pseudomonadati</taxon>
        <taxon>Bacteroidota</taxon>
        <taxon>Flavobacteriia</taxon>
        <taxon>Flavobacteriales</taxon>
        <taxon>Flavobacteriaceae</taxon>
        <taxon>Aquimarina</taxon>
    </lineage>
</organism>
<dbReference type="OrthoDB" id="1163663at2"/>
<evidence type="ECO:0000313" key="2">
    <source>
        <dbReference type="EMBL" id="SHJ37330.1"/>
    </source>
</evidence>
<accession>A0A1M6IS76</accession>
<name>A0A1M6IS76_9FLAO</name>
<feature type="transmembrane region" description="Helical" evidence="1">
    <location>
        <begin position="12"/>
        <end position="31"/>
    </location>
</feature>
<sequence length="132" mass="15010">MTSGQRKAHKLIWMFLVIAIPVFVIFALKSIKEPFITDSDLSSREEITGKLILDDAQFQIQLLDKSNIQIILKRPLKSASSSVYGISSNNESEIFLGVLDKKGIYQFQINPNCKSIKIQDDIKHINLFNIEL</sequence>
<dbReference type="RefSeq" id="WP_073318830.1">
    <property type="nucleotide sequence ID" value="NZ_FQYP01000008.1"/>
</dbReference>
<keyword evidence="1" id="KW-0812">Transmembrane</keyword>
<dbReference type="AlphaFoldDB" id="A0A1M6IS76"/>
<dbReference type="STRING" id="570521.SAMN04488508_10841"/>
<dbReference type="Proteomes" id="UP000184432">
    <property type="component" value="Unassembled WGS sequence"/>
</dbReference>
<keyword evidence="3" id="KW-1185">Reference proteome</keyword>
<proteinExistence type="predicted"/>
<protein>
    <submittedName>
        <fullName evidence="2">Uncharacterized protein</fullName>
    </submittedName>
</protein>
<gene>
    <name evidence="2" type="ORF">SAMN04488508_10841</name>
</gene>